<dbReference type="RefSeq" id="XP_002288274.1">
    <property type="nucleotide sequence ID" value="XM_002288238.1"/>
</dbReference>
<protein>
    <submittedName>
        <fullName evidence="3">Uncharacterized protein</fullName>
    </submittedName>
</protein>
<evidence type="ECO:0000313" key="3">
    <source>
        <dbReference type="EMBL" id="EED93710.1"/>
    </source>
</evidence>
<feature type="region of interest" description="Disordered" evidence="1">
    <location>
        <begin position="131"/>
        <end position="166"/>
    </location>
</feature>
<accession>B8BXI3</accession>
<dbReference type="eggNOG" id="ENOG502T2FG">
    <property type="taxonomic scope" value="Eukaryota"/>
</dbReference>
<dbReference type="EMBL" id="CM000640">
    <property type="protein sequence ID" value="EED93710.1"/>
    <property type="molecule type" value="Genomic_DNA"/>
</dbReference>
<reference evidence="3 4" key="2">
    <citation type="journal article" date="2008" name="Nature">
        <title>The Phaeodactylum genome reveals the evolutionary history of diatom genomes.</title>
        <authorList>
            <person name="Bowler C."/>
            <person name="Allen A.E."/>
            <person name="Badger J.H."/>
            <person name="Grimwood J."/>
            <person name="Jabbari K."/>
            <person name="Kuo A."/>
            <person name="Maheswari U."/>
            <person name="Martens C."/>
            <person name="Maumus F."/>
            <person name="Otillar R.P."/>
            <person name="Rayko E."/>
            <person name="Salamov A."/>
            <person name="Vandepoele K."/>
            <person name="Beszteri B."/>
            <person name="Gruber A."/>
            <person name="Heijde M."/>
            <person name="Katinka M."/>
            <person name="Mock T."/>
            <person name="Valentin K."/>
            <person name="Verret F."/>
            <person name="Berges J.A."/>
            <person name="Brownlee C."/>
            <person name="Cadoret J.P."/>
            <person name="Chiovitti A."/>
            <person name="Choi C.J."/>
            <person name="Coesel S."/>
            <person name="De Martino A."/>
            <person name="Detter J.C."/>
            <person name="Durkin C."/>
            <person name="Falciatore A."/>
            <person name="Fournet J."/>
            <person name="Haruta M."/>
            <person name="Huysman M.J."/>
            <person name="Jenkins B.D."/>
            <person name="Jiroutova K."/>
            <person name="Jorgensen R.E."/>
            <person name="Joubert Y."/>
            <person name="Kaplan A."/>
            <person name="Kroger N."/>
            <person name="Kroth P.G."/>
            <person name="La Roche J."/>
            <person name="Lindquist E."/>
            <person name="Lommer M."/>
            <person name="Martin-Jezequel V."/>
            <person name="Lopez P.J."/>
            <person name="Lucas S."/>
            <person name="Mangogna M."/>
            <person name="McGinnis K."/>
            <person name="Medlin L.K."/>
            <person name="Montsant A."/>
            <person name="Oudot-Le Secq M.P."/>
            <person name="Napoli C."/>
            <person name="Obornik M."/>
            <person name="Parker M.S."/>
            <person name="Petit J.L."/>
            <person name="Porcel B.M."/>
            <person name="Poulsen N."/>
            <person name="Robison M."/>
            <person name="Rychlewski L."/>
            <person name="Rynearson T.A."/>
            <person name="Schmutz J."/>
            <person name="Shapiro H."/>
            <person name="Siaut M."/>
            <person name="Stanley M."/>
            <person name="Sussman M.R."/>
            <person name="Taylor A.R."/>
            <person name="Vardi A."/>
            <person name="von Dassow P."/>
            <person name="Vyverman W."/>
            <person name="Willis A."/>
            <person name="Wyrwicz L.S."/>
            <person name="Rokhsar D.S."/>
            <person name="Weissenbach J."/>
            <person name="Armbrust E.V."/>
            <person name="Green B.R."/>
            <person name="Van de Peer Y."/>
            <person name="Grigoriev I.V."/>
        </authorList>
    </citation>
    <scope>NUCLEOTIDE SEQUENCE [LARGE SCALE GENOMIC DNA]</scope>
    <source>
        <strain evidence="3 4">CCMP1335</strain>
    </source>
</reference>
<feature type="transmembrane region" description="Helical" evidence="2">
    <location>
        <begin position="78"/>
        <end position="96"/>
    </location>
</feature>
<keyword evidence="4" id="KW-1185">Reference proteome</keyword>
<reference evidence="3 4" key="1">
    <citation type="journal article" date="2004" name="Science">
        <title>The genome of the diatom Thalassiosira pseudonana: ecology, evolution, and metabolism.</title>
        <authorList>
            <person name="Armbrust E.V."/>
            <person name="Berges J.A."/>
            <person name="Bowler C."/>
            <person name="Green B.R."/>
            <person name="Martinez D."/>
            <person name="Putnam N.H."/>
            <person name="Zhou S."/>
            <person name="Allen A.E."/>
            <person name="Apt K.E."/>
            <person name="Bechner M."/>
            <person name="Brzezinski M.A."/>
            <person name="Chaal B.K."/>
            <person name="Chiovitti A."/>
            <person name="Davis A.K."/>
            <person name="Demarest M.S."/>
            <person name="Detter J.C."/>
            <person name="Glavina T."/>
            <person name="Goodstein D."/>
            <person name="Hadi M.Z."/>
            <person name="Hellsten U."/>
            <person name="Hildebrand M."/>
            <person name="Jenkins B.D."/>
            <person name="Jurka J."/>
            <person name="Kapitonov V.V."/>
            <person name="Kroger N."/>
            <person name="Lau W.W."/>
            <person name="Lane T.W."/>
            <person name="Larimer F.W."/>
            <person name="Lippmeier J.C."/>
            <person name="Lucas S."/>
            <person name="Medina M."/>
            <person name="Montsant A."/>
            <person name="Obornik M."/>
            <person name="Parker M.S."/>
            <person name="Palenik B."/>
            <person name="Pazour G.J."/>
            <person name="Richardson P.M."/>
            <person name="Rynearson T.A."/>
            <person name="Saito M.A."/>
            <person name="Schwartz D.C."/>
            <person name="Thamatrakoln K."/>
            <person name="Valentin K."/>
            <person name="Vardi A."/>
            <person name="Wilkerson F.P."/>
            <person name="Rokhsar D.S."/>
        </authorList>
    </citation>
    <scope>NUCLEOTIDE SEQUENCE [LARGE SCALE GENOMIC DNA]</scope>
    <source>
        <strain evidence="3 4">CCMP1335</strain>
    </source>
</reference>
<feature type="compositionally biased region" description="Basic and acidic residues" evidence="1">
    <location>
        <begin position="131"/>
        <end position="147"/>
    </location>
</feature>
<evidence type="ECO:0000256" key="1">
    <source>
        <dbReference type="SAM" id="MobiDB-lite"/>
    </source>
</evidence>
<evidence type="ECO:0000256" key="2">
    <source>
        <dbReference type="SAM" id="Phobius"/>
    </source>
</evidence>
<dbReference type="HOGENOM" id="CLU_1606047_0_0_1"/>
<dbReference type="GeneID" id="7444732"/>
<dbReference type="PaxDb" id="35128-Thaps3341"/>
<gene>
    <name evidence="3" type="ORF">THAPSDRAFT_3341</name>
</gene>
<dbReference type="OMA" id="RETTWAG"/>
<feature type="transmembrane region" description="Helical" evidence="2">
    <location>
        <begin position="40"/>
        <end position="58"/>
    </location>
</feature>
<evidence type="ECO:0000313" key="4">
    <source>
        <dbReference type="Proteomes" id="UP000001449"/>
    </source>
</evidence>
<dbReference type="Proteomes" id="UP000001449">
    <property type="component" value="Chromosome 3"/>
</dbReference>
<proteinExistence type="predicted"/>
<keyword evidence="2" id="KW-0472">Membrane</keyword>
<dbReference type="AlphaFoldDB" id="B8BXI3"/>
<dbReference type="InParanoid" id="B8BXI3"/>
<name>B8BXI3_THAPS</name>
<dbReference type="KEGG" id="tps:THAPSDRAFT_3341"/>
<organism evidence="3 4">
    <name type="scientific">Thalassiosira pseudonana</name>
    <name type="common">Marine diatom</name>
    <name type="synonym">Cyclotella nana</name>
    <dbReference type="NCBI Taxonomy" id="35128"/>
    <lineage>
        <taxon>Eukaryota</taxon>
        <taxon>Sar</taxon>
        <taxon>Stramenopiles</taxon>
        <taxon>Ochrophyta</taxon>
        <taxon>Bacillariophyta</taxon>
        <taxon>Coscinodiscophyceae</taxon>
        <taxon>Thalassiosirophycidae</taxon>
        <taxon>Thalassiosirales</taxon>
        <taxon>Thalassiosiraceae</taxon>
        <taxon>Thalassiosira</taxon>
    </lineage>
</organism>
<sequence>MADKDADFLNYVDSVKRKETLKENEALAAQLRQEWRETTWAGGLILLVEKAGLANFFLSIGESFEGGQDTTSFYLSSLIYRIGTIVASILFVYAMGRIFNAVVGEEIVINQEIVIVEEVTRAQVEEEERLAREKLNGDENKGDKDEVVPTNKSDGTKKTRRRGKRS</sequence>
<keyword evidence="2" id="KW-1133">Transmembrane helix</keyword>
<keyword evidence="2" id="KW-0812">Transmembrane</keyword>